<evidence type="ECO:0008006" key="4">
    <source>
        <dbReference type="Google" id="ProtNLM"/>
    </source>
</evidence>
<evidence type="ECO:0000256" key="1">
    <source>
        <dbReference type="SAM" id="Phobius"/>
    </source>
</evidence>
<evidence type="ECO:0000313" key="2">
    <source>
        <dbReference type="EMBL" id="KAK3938253.1"/>
    </source>
</evidence>
<keyword evidence="1" id="KW-1133">Transmembrane helix</keyword>
<comment type="caution">
    <text evidence="2">The sequence shown here is derived from an EMBL/GenBank/DDBJ whole genome shotgun (WGS) entry which is preliminary data.</text>
</comment>
<keyword evidence="3" id="KW-1185">Reference proteome</keyword>
<evidence type="ECO:0000313" key="3">
    <source>
        <dbReference type="Proteomes" id="UP001303473"/>
    </source>
</evidence>
<dbReference type="AlphaFoldDB" id="A0AAN6S344"/>
<organism evidence="2 3">
    <name type="scientific">Diplogelasinospora grovesii</name>
    <dbReference type="NCBI Taxonomy" id="303347"/>
    <lineage>
        <taxon>Eukaryota</taxon>
        <taxon>Fungi</taxon>
        <taxon>Dikarya</taxon>
        <taxon>Ascomycota</taxon>
        <taxon>Pezizomycotina</taxon>
        <taxon>Sordariomycetes</taxon>
        <taxon>Sordariomycetidae</taxon>
        <taxon>Sordariales</taxon>
        <taxon>Diplogelasinosporaceae</taxon>
        <taxon>Diplogelasinospora</taxon>
    </lineage>
</organism>
<dbReference type="Proteomes" id="UP001303473">
    <property type="component" value="Unassembled WGS sequence"/>
</dbReference>
<dbReference type="EMBL" id="MU853834">
    <property type="protein sequence ID" value="KAK3938253.1"/>
    <property type="molecule type" value="Genomic_DNA"/>
</dbReference>
<protein>
    <recommendedName>
        <fullName evidence="4">F-box domain-containing protein</fullName>
    </recommendedName>
</protein>
<name>A0AAN6S344_9PEZI</name>
<sequence>MTSLFRRLPLVKQPAPDPVNLKDRNGSSSTGAVTRARPTLLTLPPEIQLMISKQLIYPDALSLKHTNRYFYNLVDTGVKLKVDWLVERRRLHLQCPNDRSCDFGSDLMFCRGSMRLLMQRRREHIECDARPGLGCLVYGTSTCTHRRKFRARVRRWLNSRITLHLGTLLLVLVPILFCWAISAETCN</sequence>
<keyword evidence="1" id="KW-0472">Membrane</keyword>
<gene>
    <name evidence="2" type="ORF">QBC46DRAFT_441285</name>
</gene>
<accession>A0AAN6S344</accession>
<keyword evidence="1" id="KW-0812">Transmembrane</keyword>
<reference evidence="3" key="1">
    <citation type="journal article" date="2023" name="Mol. Phylogenet. Evol.">
        <title>Genome-scale phylogeny and comparative genomics of the fungal order Sordariales.</title>
        <authorList>
            <person name="Hensen N."/>
            <person name="Bonometti L."/>
            <person name="Westerberg I."/>
            <person name="Brannstrom I.O."/>
            <person name="Guillou S."/>
            <person name="Cros-Aarteil S."/>
            <person name="Calhoun S."/>
            <person name="Haridas S."/>
            <person name="Kuo A."/>
            <person name="Mondo S."/>
            <person name="Pangilinan J."/>
            <person name="Riley R."/>
            <person name="LaButti K."/>
            <person name="Andreopoulos B."/>
            <person name="Lipzen A."/>
            <person name="Chen C."/>
            <person name="Yan M."/>
            <person name="Daum C."/>
            <person name="Ng V."/>
            <person name="Clum A."/>
            <person name="Steindorff A."/>
            <person name="Ohm R.A."/>
            <person name="Martin F."/>
            <person name="Silar P."/>
            <person name="Natvig D.O."/>
            <person name="Lalanne C."/>
            <person name="Gautier V."/>
            <person name="Ament-Velasquez S.L."/>
            <person name="Kruys A."/>
            <person name="Hutchinson M.I."/>
            <person name="Powell A.J."/>
            <person name="Barry K."/>
            <person name="Miller A.N."/>
            <person name="Grigoriev I.V."/>
            <person name="Debuchy R."/>
            <person name="Gladieux P."/>
            <person name="Hiltunen Thoren M."/>
            <person name="Johannesson H."/>
        </authorList>
    </citation>
    <scope>NUCLEOTIDE SEQUENCE [LARGE SCALE GENOMIC DNA]</scope>
    <source>
        <strain evidence="3">CBS 340.73</strain>
    </source>
</reference>
<feature type="transmembrane region" description="Helical" evidence="1">
    <location>
        <begin position="161"/>
        <end position="182"/>
    </location>
</feature>
<proteinExistence type="predicted"/>